<gene>
    <name evidence="8" type="ORF">SAMN05421756_104104</name>
</gene>
<keyword evidence="9" id="KW-1185">Reference proteome</keyword>
<dbReference type="Proteomes" id="UP000198504">
    <property type="component" value="Unassembled WGS sequence"/>
</dbReference>
<dbReference type="PANTHER" id="PTHR43229:SF2">
    <property type="entry name" value="NODULATION PROTEIN J"/>
    <property type="match status" value="1"/>
</dbReference>
<organism evidence="8 9">
    <name type="scientific">Microlunatus flavus</name>
    <dbReference type="NCBI Taxonomy" id="1036181"/>
    <lineage>
        <taxon>Bacteria</taxon>
        <taxon>Bacillati</taxon>
        <taxon>Actinomycetota</taxon>
        <taxon>Actinomycetes</taxon>
        <taxon>Propionibacteriales</taxon>
        <taxon>Propionibacteriaceae</taxon>
        <taxon>Microlunatus</taxon>
    </lineage>
</organism>
<feature type="domain" description="ABC-2 type transporter transmembrane" evidence="7">
    <location>
        <begin position="35"/>
        <end position="229"/>
    </location>
</feature>
<feature type="transmembrane region" description="Helical" evidence="6">
    <location>
        <begin position="182"/>
        <end position="205"/>
    </location>
</feature>
<dbReference type="RefSeq" id="WP_091179943.1">
    <property type="nucleotide sequence ID" value="NZ_FOFA01000004.1"/>
</dbReference>
<keyword evidence="5" id="KW-0046">Antibiotic resistance</keyword>
<keyword evidence="3 6" id="KW-1133">Transmembrane helix</keyword>
<dbReference type="PIRSF" id="PIRSF006648">
    <property type="entry name" value="DrrB"/>
    <property type="match status" value="1"/>
</dbReference>
<dbReference type="GO" id="GO:0140359">
    <property type="term" value="F:ABC-type transporter activity"/>
    <property type="evidence" value="ECO:0007669"/>
    <property type="project" value="InterPro"/>
</dbReference>
<evidence type="ECO:0000256" key="3">
    <source>
        <dbReference type="ARBA" id="ARBA00022989"/>
    </source>
</evidence>
<dbReference type="AlphaFoldDB" id="A0A1H9H313"/>
<keyword evidence="2 6" id="KW-0812">Transmembrane</keyword>
<feature type="transmembrane region" description="Helical" evidence="6">
    <location>
        <begin position="235"/>
        <end position="254"/>
    </location>
</feature>
<dbReference type="GO" id="GO:0046677">
    <property type="term" value="P:response to antibiotic"/>
    <property type="evidence" value="ECO:0007669"/>
    <property type="project" value="UniProtKB-KW"/>
</dbReference>
<reference evidence="9" key="1">
    <citation type="submission" date="2016-10" db="EMBL/GenBank/DDBJ databases">
        <authorList>
            <person name="Varghese N."/>
            <person name="Submissions S."/>
        </authorList>
    </citation>
    <scope>NUCLEOTIDE SEQUENCE [LARGE SCALE GENOMIC DNA]</scope>
    <source>
        <strain evidence="9">CGMCC 4.6856</strain>
    </source>
</reference>
<feature type="transmembrane region" description="Helical" evidence="6">
    <location>
        <begin position="117"/>
        <end position="142"/>
    </location>
</feature>
<proteinExistence type="predicted"/>
<dbReference type="STRING" id="1036181.SAMN05421756_104104"/>
<evidence type="ECO:0000313" key="9">
    <source>
        <dbReference type="Proteomes" id="UP000198504"/>
    </source>
</evidence>
<sequence>MSAAGTVSGPGPLDLSPAPGAAPAGTRVLRHALTEFRLLVRNGEQLLLALVIPLAILVLAALTRGRFVPLADAAPSVLALAVWSSAFTSTAIATGFERRYGVLERLAATPLGRGGLLLGKALAVALVLLAQLVVLAVVALALGWRPAYTGASVLASLALLVLAAVAFVALALLLAGRLRAEITLAVANLVYVVLLVAGGLVLPVARYPRVLQPVVEALPTAALGEGLRAGAAGTVLGWPFAVLAVWLVVAVLVARRGFRWTS</sequence>
<evidence type="ECO:0000256" key="6">
    <source>
        <dbReference type="SAM" id="Phobius"/>
    </source>
</evidence>
<feature type="transmembrane region" description="Helical" evidence="6">
    <location>
        <begin position="154"/>
        <end position="175"/>
    </location>
</feature>
<evidence type="ECO:0000256" key="5">
    <source>
        <dbReference type="ARBA" id="ARBA00023251"/>
    </source>
</evidence>
<dbReference type="GO" id="GO:0043190">
    <property type="term" value="C:ATP-binding cassette (ABC) transporter complex"/>
    <property type="evidence" value="ECO:0007669"/>
    <property type="project" value="InterPro"/>
</dbReference>
<keyword evidence="4 6" id="KW-0472">Membrane</keyword>
<feature type="transmembrane region" description="Helical" evidence="6">
    <location>
        <begin position="46"/>
        <end position="67"/>
    </location>
</feature>
<protein>
    <submittedName>
        <fullName evidence="8">ABC-2 type transport system permease protein</fullName>
    </submittedName>
</protein>
<evidence type="ECO:0000259" key="7">
    <source>
        <dbReference type="Pfam" id="PF01061"/>
    </source>
</evidence>
<dbReference type="InterPro" id="IPR013525">
    <property type="entry name" value="ABC2_TM"/>
</dbReference>
<evidence type="ECO:0000256" key="4">
    <source>
        <dbReference type="ARBA" id="ARBA00023136"/>
    </source>
</evidence>
<name>A0A1H9H313_9ACTN</name>
<accession>A0A1H9H313</accession>
<evidence type="ECO:0000256" key="2">
    <source>
        <dbReference type="ARBA" id="ARBA00022692"/>
    </source>
</evidence>
<dbReference type="OrthoDB" id="160207at2"/>
<dbReference type="PANTHER" id="PTHR43229">
    <property type="entry name" value="NODULATION PROTEIN J"/>
    <property type="match status" value="1"/>
</dbReference>
<dbReference type="InterPro" id="IPR000412">
    <property type="entry name" value="ABC_2_transport"/>
</dbReference>
<comment type="subcellular location">
    <subcellularLocation>
        <location evidence="1">Membrane</location>
        <topology evidence="1">Multi-pass membrane protein</topology>
    </subcellularLocation>
</comment>
<dbReference type="Pfam" id="PF01061">
    <property type="entry name" value="ABC2_membrane"/>
    <property type="match status" value="1"/>
</dbReference>
<feature type="transmembrane region" description="Helical" evidence="6">
    <location>
        <begin position="73"/>
        <end position="96"/>
    </location>
</feature>
<dbReference type="EMBL" id="FOFA01000004">
    <property type="protein sequence ID" value="SEQ56689.1"/>
    <property type="molecule type" value="Genomic_DNA"/>
</dbReference>
<dbReference type="InterPro" id="IPR051784">
    <property type="entry name" value="Nod_factor_ABC_transporter"/>
</dbReference>
<evidence type="ECO:0000313" key="8">
    <source>
        <dbReference type="EMBL" id="SEQ56689.1"/>
    </source>
</evidence>
<evidence type="ECO:0000256" key="1">
    <source>
        <dbReference type="ARBA" id="ARBA00004141"/>
    </source>
</evidence>